<keyword evidence="6 7" id="KW-0472">Membrane</keyword>
<dbReference type="PANTHER" id="PTHR30462">
    <property type="entry name" value="INTERMEMBRANE TRANSPORT PROTEIN PQIB-RELATED"/>
    <property type="match status" value="1"/>
</dbReference>
<evidence type="ECO:0000256" key="1">
    <source>
        <dbReference type="ARBA" id="ARBA00004533"/>
    </source>
</evidence>
<dbReference type="GO" id="GO:0005886">
    <property type="term" value="C:plasma membrane"/>
    <property type="evidence" value="ECO:0007669"/>
    <property type="project" value="UniProtKB-SubCell"/>
</dbReference>
<proteinExistence type="predicted"/>
<evidence type="ECO:0000313" key="8">
    <source>
        <dbReference type="EMBL" id="QQD20108.1"/>
    </source>
</evidence>
<protein>
    <submittedName>
        <fullName evidence="8">Paraquat-inducible protein A</fullName>
    </submittedName>
</protein>
<feature type="transmembrane region" description="Helical" evidence="7">
    <location>
        <begin position="173"/>
        <end position="191"/>
    </location>
</feature>
<accession>A0A7T4US96</accession>
<keyword evidence="9" id="KW-1185">Reference proteome</keyword>
<dbReference type="InterPro" id="IPR007498">
    <property type="entry name" value="PqiA-like"/>
</dbReference>
<keyword evidence="3" id="KW-0997">Cell inner membrane</keyword>
<evidence type="ECO:0000256" key="3">
    <source>
        <dbReference type="ARBA" id="ARBA00022519"/>
    </source>
</evidence>
<dbReference type="Pfam" id="PF04403">
    <property type="entry name" value="PqiA"/>
    <property type="match status" value="1"/>
</dbReference>
<sequence>MVTAKQQGLARCDHCGLLCRVSVATSRQHAQCPRCGAALHYRRRRSLQRCWALCLAATLLLIPANVLPIMTVINFGQGDPDTIISGVVKLWQSGLWGIASVVFIASVIVPFVKIAILVSLMLVVHWRLALSPRQCMILYRFVHLIGRWSMLDLFMISILATVVHMGNIALVEAGPGATAFAAVVVLTMLAANQLDPRLLWDQLDPTPKINDGNPNKHTGLTHE</sequence>
<organism evidence="8 9">
    <name type="scientific">Spongiibacter nanhainus</name>
    <dbReference type="NCBI Taxonomy" id="2794344"/>
    <lineage>
        <taxon>Bacteria</taxon>
        <taxon>Pseudomonadati</taxon>
        <taxon>Pseudomonadota</taxon>
        <taxon>Gammaproteobacteria</taxon>
        <taxon>Cellvibrionales</taxon>
        <taxon>Spongiibacteraceae</taxon>
        <taxon>Spongiibacter</taxon>
    </lineage>
</organism>
<evidence type="ECO:0000256" key="4">
    <source>
        <dbReference type="ARBA" id="ARBA00022692"/>
    </source>
</evidence>
<dbReference type="EMBL" id="CP066167">
    <property type="protein sequence ID" value="QQD20108.1"/>
    <property type="molecule type" value="Genomic_DNA"/>
</dbReference>
<dbReference type="Proteomes" id="UP000596063">
    <property type="component" value="Chromosome"/>
</dbReference>
<evidence type="ECO:0000256" key="5">
    <source>
        <dbReference type="ARBA" id="ARBA00022989"/>
    </source>
</evidence>
<keyword evidence="4 7" id="KW-0812">Transmembrane</keyword>
<evidence type="ECO:0000256" key="6">
    <source>
        <dbReference type="ARBA" id="ARBA00023136"/>
    </source>
</evidence>
<keyword evidence="5 7" id="KW-1133">Transmembrane helix</keyword>
<dbReference type="InterPro" id="IPR051800">
    <property type="entry name" value="PqiA-PqiB_transport"/>
</dbReference>
<evidence type="ECO:0000313" key="9">
    <source>
        <dbReference type="Proteomes" id="UP000596063"/>
    </source>
</evidence>
<feature type="transmembrane region" description="Helical" evidence="7">
    <location>
        <begin position="95"/>
        <end position="124"/>
    </location>
</feature>
<dbReference type="AlphaFoldDB" id="A0A7T4US96"/>
<evidence type="ECO:0000256" key="7">
    <source>
        <dbReference type="SAM" id="Phobius"/>
    </source>
</evidence>
<feature type="transmembrane region" description="Helical" evidence="7">
    <location>
        <begin position="145"/>
        <end position="167"/>
    </location>
</feature>
<dbReference type="KEGG" id="snan:I6N98_07960"/>
<feature type="transmembrane region" description="Helical" evidence="7">
    <location>
        <begin position="50"/>
        <end position="75"/>
    </location>
</feature>
<reference evidence="8 9" key="1">
    <citation type="submission" date="2020-12" db="EMBL/GenBank/DDBJ databases">
        <authorList>
            <person name="Shan Y."/>
        </authorList>
    </citation>
    <scope>NUCLEOTIDE SEQUENCE [LARGE SCALE GENOMIC DNA]</scope>
    <source>
        <strain evidence="9">csc3.9</strain>
    </source>
</reference>
<dbReference type="PANTHER" id="PTHR30462:SF1">
    <property type="entry name" value="INTERMEMBRANE TRANSPORT PROTEIN YEBS"/>
    <property type="match status" value="1"/>
</dbReference>
<comment type="subcellular location">
    <subcellularLocation>
        <location evidence="1">Cell inner membrane</location>
    </subcellularLocation>
</comment>
<gene>
    <name evidence="8" type="ORF">I6N98_07960</name>
</gene>
<evidence type="ECO:0000256" key="2">
    <source>
        <dbReference type="ARBA" id="ARBA00022475"/>
    </source>
</evidence>
<name>A0A7T4US96_9GAMM</name>
<keyword evidence="2" id="KW-1003">Cell membrane</keyword>